<name>A0ABN8B5K1_CHISP</name>
<proteinExistence type="predicted"/>
<reference evidence="5" key="1">
    <citation type="submission" date="2021-12" db="EMBL/GenBank/DDBJ databases">
        <authorList>
            <person name="King R."/>
        </authorList>
    </citation>
    <scope>NUCLEOTIDE SEQUENCE</scope>
</reference>
<evidence type="ECO:0000259" key="4">
    <source>
        <dbReference type="PROSITE" id="PS50125"/>
    </source>
</evidence>
<dbReference type="PROSITE" id="PS50125">
    <property type="entry name" value="GUANYLATE_CYCLASE_2"/>
    <property type="match status" value="1"/>
</dbReference>
<protein>
    <recommendedName>
        <fullName evidence="4">Guanylate cyclase domain-containing protein</fullName>
    </recommendedName>
</protein>
<dbReference type="Gene3D" id="3.30.70.1230">
    <property type="entry name" value="Nucleotide cyclase"/>
    <property type="match status" value="1"/>
</dbReference>
<accession>A0ABN8B5K1</accession>
<keyword evidence="1" id="KW-0547">Nucleotide-binding</keyword>
<dbReference type="SUPFAM" id="SSF55073">
    <property type="entry name" value="Nucleotide cyclase"/>
    <property type="match status" value="1"/>
</dbReference>
<evidence type="ECO:0000313" key="6">
    <source>
        <dbReference type="Proteomes" id="UP001153292"/>
    </source>
</evidence>
<feature type="domain" description="Guanylate cyclase" evidence="4">
    <location>
        <begin position="75"/>
        <end position="150"/>
    </location>
</feature>
<dbReference type="PANTHER" id="PTHR16305:SF28">
    <property type="entry name" value="GUANYLATE CYCLASE DOMAIN-CONTAINING PROTEIN"/>
    <property type="match status" value="1"/>
</dbReference>
<organism evidence="5 6">
    <name type="scientific">Chilo suppressalis</name>
    <name type="common">Asiatic rice borer moth</name>
    <dbReference type="NCBI Taxonomy" id="168631"/>
    <lineage>
        <taxon>Eukaryota</taxon>
        <taxon>Metazoa</taxon>
        <taxon>Ecdysozoa</taxon>
        <taxon>Arthropoda</taxon>
        <taxon>Hexapoda</taxon>
        <taxon>Insecta</taxon>
        <taxon>Pterygota</taxon>
        <taxon>Neoptera</taxon>
        <taxon>Endopterygota</taxon>
        <taxon>Lepidoptera</taxon>
        <taxon>Glossata</taxon>
        <taxon>Ditrysia</taxon>
        <taxon>Pyraloidea</taxon>
        <taxon>Crambidae</taxon>
        <taxon>Crambinae</taxon>
        <taxon>Chilo</taxon>
    </lineage>
</organism>
<evidence type="ECO:0000256" key="3">
    <source>
        <dbReference type="ARBA" id="ARBA00023239"/>
    </source>
</evidence>
<dbReference type="Pfam" id="PF00211">
    <property type="entry name" value="Guanylate_cyc"/>
    <property type="match status" value="1"/>
</dbReference>
<dbReference type="EMBL" id="OU963912">
    <property type="protein sequence ID" value="CAH0401382.1"/>
    <property type="molecule type" value="Genomic_DNA"/>
</dbReference>
<dbReference type="CDD" id="cd07302">
    <property type="entry name" value="CHD"/>
    <property type="match status" value="1"/>
</dbReference>
<dbReference type="Proteomes" id="UP001153292">
    <property type="component" value="Chromosome 19"/>
</dbReference>
<dbReference type="InterPro" id="IPR029787">
    <property type="entry name" value="Nucleotide_cyclase"/>
</dbReference>
<evidence type="ECO:0000256" key="2">
    <source>
        <dbReference type="ARBA" id="ARBA00022840"/>
    </source>
</evidence>
<evidence type="ECO:0000313" key="5">
    <source>
        <dbReference type="EMBL" id="CAH0401382.1"/>
    </source>
</evidence>
<keyword evidence="6" id="KW-1185">Reference proteome</keyword>
<gene>
    <name evidence="5" type="ORF">CHILSU_LOCUS4605</name>
</gene>
<sequence length="611" mass="69838">MVSPVLRAVDNDEPMDFLTEVRRVVVVFLNIVTKSVTEDVLIDIVDSAYKCVCRLSSTLGGLVNKVSMFDKDMMFLVVFGLRGLKQEDEARKALQCAYELMENLISMDVNIISVSIGVTSGTTYCGVVGHVLRREYTVIGPTVNKAARLMMAYPMRVTCDKETFLRSKLEQEHFRIVEQKLLKGISKPGPIYEFNKYRWSERKGTSIHPILGRNDELRKYKILINNAIGEHKRKFTRYRDLKFAFAIIGVELVGKSRFLEECIHITPHEYRVETFVLTETDKMFKYKQKNYKKTLTLQQRLLTLRSALLPKKYKKKFETAIKRPFALFRMIMAKAFTTSDVRSSLVNFEDILRFSVNVTSLSALQLFALNTIFDCRFPLPEKFENGGNFLYDVSVKLMLQEIFKSMFPNLWVAAVKRAHYVDDFTWRMLIIMLETKTIFLIMTIDEEHQLSETACKSLENNMIVKILLKGIDRWYHGALACQLLDVQAIPSDLQKIIESASGGMPGWIQNFVISLVQRGVLTVVTVLRSEAKESGAVMPSPALLQRAAYDSISEKHNLIGASCHIYEKPADYPALALTEPPQKGLRALTDLQLQIVDSFYFVVIVRSLTLD</sequence>
<dbReference type="PANTHER" id="PTHR16305">
    <property type="entry name" value="TESTICULAR SOLUBLE ADENYLYL CYCLASE"/>
    <property type="match status" value="1"/>
</dbReference>
<dbReference type="InterPro" id="IPR001054">
    <property type="entry name" value="A/G_cyclase"/>
</dbReference>
<keyword evidence="2" id="KW-0067">ATP-binding</keyword>
<keyword evidence="3" id="KW-0456">Lyase</keyword>
<evidence type="ECO:0000256" key="1">
    <source>
        <dbReference type="ARBA" id="ARBA00022741"/>
    </source>
</evidence>